<accession>A0ACC0K630</accession>
<sequence length="474" mass="53738">MKSPPEVTCIVCQLVFCCGSCRWRHEQRAHGLPFDCALCRGRRFLCRPQLLQPAFLHHLKQEHLPLRCHKCQKTFATMEDFDDIDQCVSLSELVDQSKISLKIVDERFDSLYEKIINSNEDLEAVVSFNKSNKTAVITPIIRKKYLVDYEASDTENEDGDCGSPKVSVSEVAPKTPRAHRATPHVKKLTEETEQSHKQAPKLKSIMASRRGDSGDSTEQDARAKRVQFAHDTVFQPEEKIKRVFRKPKRMLTPGPQKARFCCNPRFQALINRFEQNTSIQPGSTPASAQYPADAEVNAQYPGSDTLARTPVNRMQETPPVGEHSNIPRAINFKDSPVLEDKDNELFKSCHTEEETEIQFKFTITKKKVCVKKMADDVAPVGERDRDKENLWATVKKAVKSAFWGDGEDFETPHKSIESSSNSSAKRKRLPTSGSPSPLSHKRHKFEPRLRGRPPLRSAPLPARLARHDVTSHSF</sequence>
<protein>
    <submittedName>
        <fullName evidence="1">Uncharacterized protein</fullName>
    </submittedName>
</protein>
<evidence type="ECO:0000313" key="1">
    <source>
        <dbReference type="EMBL" id="KAI8431835.1"/>
    </source>
</evidence>
<gene>
    <name evidence="1" type="ORF">MSG28_004409</name>
</gene>
<keyword evidence="2" id="KW-1185">Reference proteome</keyword>
<comment type="caution">
    <text evidence="1">The sequence shown here is derived from an EMBL/GenBank/DDBJ whole genome shotgun (WGS) entry which is preliminary data.</text>
</comment>
<reference evidence="1 2" key="1">
    <citation type="journal article" date="2022" name="Genome Biol. Evol.">
        <title>The Spruce Budworm Genome: Reconstructing the Evolutionary History of Antifreeze Proteins.</title>
        <authorList>
            <person name="Beliveau C."/>
            <person name="Gagne P."/>
            <person name="Picq S."/>
            <person name="Vernygora O."/>
            <person name="Keeling C.I."/>
            <person name="Pinkney K."/>
            <person name="Doucet D."/>
            <person name="Wen F."/>
            <person name="Johnston J.S."/>
            <person name="Maaroufi H."/>
            <person name="Boyle B."/>
            <person name="Laroche J."/>
            <person name="Dewar K."/>
            <person name="Juretic N."/>
            <person name="Blackburn G."/>
            <person name="Nisole A."/>
            <person name="Brunet B."/>
            <person name="Brandao M."/>
            <person name="Lumley L."/>
            <person name="Duan J."/>
            <person name="Quan G."/>
            <person name="Lucarotti C.J."/>
            <person name="Roe A.D."/>
            <person name="Sperling F.A.H."/>
            <person name="Levesque R.C."/>
            <person name="Cusson M."/>
        </authorList>
    </citation>
    <scope>NUCLEOTIDE SEQUENCE [LARGE SCALE GENOMIC DNA]</scope>
    <source>
        <strain evidence="1">Glfc:IPQL:Cfum</strain>
    </source>
</reference>
<dbReference type="Proteomes" id="UP001064048">
    <property type="component" value="Chromosome 7"/>
</dbReference>
<proteinExistence type="predicted"/>
<organism evidence="1 2">
    <name type="scientific">Choristoneura fumiferana</name>
    <name type="common">Spruce budworm moth</name>
    <name type="synonym">Archips fumiferana</name>
    <dbReference type="NCBI Taxonomy" id="7141"/>
    <lineage>
        <taxon>Eukaryota</taxon>
        <taxon>Metazoa</taxon>
        <taxon>Ecdysozoa</taxon>
        <taxon>Arthropoda</taxon>
        <taxon>Hexapoda</taxon>
        <taxon>Insecta</taxon>
        <taxon>Pterygota</taxon>
        <taxon>Neoptera</taxon>
        <taxon>Endopterygota</taxon>
        <taxon>Lepidoptera</taxon>
        <taxon>Glossata</taxon>
        <taxon>Ditrysia</taxon>
        <taxon>Tortricoidea</taxon>
        <taxon>Tortricidae</taxon>
        <taxon>Tortricinae</taxon>
        <taxon>Choristoneura</taxon>
    </lineage>
</organism>
<name>A0ACC0K630_CHOFU</name>
<evidence type="ECO:0000313" key="2">
    <source>
        <dbReference type="Proteomes" id="UP001064048"/>
    </source>
</evidence>
<dbReference type="EMBL" id="CM046107">
    <property type="protein sequence ID" value="KAI8431835.1"/>
    <property type="molecule type" value="Genomic_DNA"/>
</dbReference>